<dbReference type="EMBL" id="CAEZVP010000103">
    <property type="protein sequence ID" value="CAB4635303.1"/>
    <property type="molecule type" value="Genomic_DNA"/>
</dbReference>
<dbReference type="AlphaFoldDB" id="A0A6J6JG95"/>
<proteinExistence type="predicted"/>
<evidence type="ECO:0000313" key="1">
    <source>
        <dbReference type="EMBL" id="CAB4635303.1"/>
    </source>
</evidence>
<reference evidence="1" key="1">
    <citation type="submission" date="2020-05" db="EMBL/GenBank/DDBJ databases">
        <authorList>
            <person name="Chiriac C."/>
            <person name="Salcher M."/>
            <person name="Ghai R."/>
            <person name="Kavagutti S V."/>
        </authorList>
    </citation>
    <scope>NUCLEOTIDE SEQUENCE</scope>
</reference>
<gene>
    <name evidence="1" type="ORF">UFOPK2046_00616</name>
</gene>
<organism evidence="1">
    <name type="scientific">freshwater metagenome</name>
    <dbReference type="NCBI Taxonomy" id="449393"/>
    <lineage>
        <taxon>unclassified sequences</taxon>
        <taxon>metagenomes</taxon>
        <taxon>ecological metagenomes</taxon>
    </lineage>
</organism>
<sequence length="63" mass="6489">MFSTSSPTYPASVKAVASAIAKGTLSMRAKVCAIKVLPQPVGPSIKIFDLANSIPSSPFTPPL</sequence>
<name>A0A6J6JG95_9ZZZZ</name>
<accession>A0A6J6JG95</accession>
<protein>
    <submittedName>
        <fullName evidence="1">Unannotated protein</fullName>
    </submittedName>
</protein>